<feature type="transmembrane region" description="Helical" evidence="6">
    <location>
        <begin position="183"/>
        <end position="216"/>
    </location>
</feature>
<gene>
    <name evidence="8" type="ORF">Ae201684_001820</name>
</gene>
<keyword evidence="4 6" id="KW-0472">Membrane</keyword>
<evidence type="ECO:0000256" key="3">
    <source>
        <dbReference type="ARBA" id="ARBA00022989"/>
    </source>
</evidence>
<evidence type="ECO:0000256" key="4">
    <source>
        <dbReference type="ARBA" id="ARBA00023136"/>
    </source>
</evidence>
<accession>A0A6G0XS85</accession>
<dbReference type="SUPFAM" id="SSF52091">
    <property type="entry name" value="SpoIIaa-like"/>
    <property type="match status" value="1"/>
</dbReference>
<dbReference type="Proteomes" id="UP000481153">
    <property type="component" value="Unassembled WGS sequence"/>
</dbReference>
<dbReference type="GO" id="GO:0016020">
    <property type="term" value="C:membrane"/>
    <property type="evidence" value="ECO:0007669"/>
    <property type="project" value="UniProtKB-SubCell"/>
</dbReference>
<comment type="caution">
    <text evidence="8">The sequence shown here is derived from an EMBL/GenBank/DDBJ whole genome shotgun (WGS) entry which is preliminary data.</text>
</comment>
<feature type="transmembrane region" description="Helical" evidence="6">
    <location>
        <begin position="500"/>
        <end position="522"/>
    </location>
</feature>
<dbReference type="InterPro" id="IPR011547">
    <property type="entry name" value="SLC26A/SulP_dom"/>
</dbReference>
<dbReference type="PANTHER" id="PTHR43310:SF1">
    <property type="entry name" value="SULFATE TRANSPORTER YBAR-RELATED"/>
    <property type="match status" value="1"/>
</dbReference>
<reference evidence="8 9" key="1">
    <citation type="submission" date="2019-07" db="EMBL/GenBank/DDBJ databases">
        <title>Genomics analysis of Aphanomyces spp. identifies a new class of oomycete effector associated with host adaptation.</title>
        <authorList>
            <person name="Gaulin E."/>
        </authorList>
    </citation>
    <scope>NUCLEOTIDE SEQUENCE [LARGE SCALE GENOMIC DNA]</scope>
    <source>
        <strain evidence="8 9">ATCC 201684</strain>
    </source>
</reference>
<feature type="transmembrane region" description="Helical" evidence="6">
    <location>
        <begin position="534"/>
        <end position="561"/>
    </location>
</feature>
<evidence type="ECO:0000256" key="1">
    <source>
        <dbReference type="ARBA" id="ARBA00004141"/>
    </source>
</evidence>
<evidence type="ECO:0000256" key="6">
    <source>
        <dbReference type="SAM" id="Phobius"/>
    </source>
</evidence>
<keyword evidence="2 6" id="KW-0812">Transmembrane</keyword>
<feature type="transmembrane region" description="Helical" evidence="6">
    <location>
        <begin position="317"/>
        <end position="334"/>
    </location>
</feature>
<feature type="compositionally biased region" description="Basic and acidic residues" evidence="5">
    <location>
        <begin position="1"/>
        <end position="17"/>
    </location>
</feature>
<dbReference type="InterPro" id="IPR036513">
    <property type="entry name" value="STAS_dom_sf"/>
</dbReference>
<feature type="transmembrane region" description="Helical" evidence="6">
    <location>
        <begin position="477"/>
        <end position="494"/>
    </location>
</feature>
<dbReference type="VEuPathDB" id="FungiDB:AeMF1_013635"/>
<dbReference type="InterPro" id="IPR002645">
    <property type="entry name" value="STAS_dom"/>
</dbReference>
<dbReference type="CDD" id="cd07042">
    <property type="entry name" value="STAS_SulP_like_sulfate_transporter"/>
    <property type="match status" value="1"/>
</dbReference>
<dbReference type="PANTHER" id="PTHR43310">
    <property type="entry name" value="SULFATE TRANSPORTER YBAR-RELATED"/>
    <property type="match status" value="1"/>
</dbReference>
<dbReference type="EMBL" id="VJMJ01000017">
    <property type="protein sequence ID" value="KAF0743343.1"/>
    <property type="molecule type" value="Genomic_DNA"/>
</dbReference>
<feature type="transmembrane region" description="Helical" evidence="6">
    <location>
        <begin position="237"/>
        <end position="257"/>
    </location>
</feature>
<evidence type="ECO:0000256" key="2">
    <source>
        <dbReference type="ARBA" id="ARBA00022692"/>
    </source>
</evidence>
<dbReference type="InterPro" id="IPR052706">
    <property type="entry name" value="Membrane-Transporter-like"/>
</dbReference>
<dbReference type="Gene3D" id="3.30.750.24">
    <property type="entry name" value="STAS domain"/>
    <property type="match status" value="1"/>
</dbReference>
<feature type="transmembrane region" description="Helical" evidence="6">
    <location>
        <begin position="263"/>
        <end position="282"/>
    </location>
</feature>
<name>A0A6G0XS85_9STRA</name>
<proteinExistence type="predicted"/>
<dbReference type="Pfam" id="PF00916">
    <property type="entry name" value="Sulfate_transp"/>
    <property type="match status" value="1"/>
</dbReference>
<evidence type="ECO:0000313" key="8">
    <source>
        <dbReference type="EMBL" id="KAF0743343.1"/>
    </source>
</evidence>
<dbReference type="PROSITE" id="PS50801">
    <property type="entry name" value="STAS"/>
    <property type="match status" value="1"/>
</dbReference>
<evidence type="ECO:0000259" key="7">
    <source>
        <dbReference type="PROSITE" id="PS50801"/>
    </source>
</evidence>
<feature type="domain" description="STAS" evidence="7">
    <location>
        <begin position="571"/>
        <end position="655"/>
    </location>
</feature>
<feature type="transmembrane region" description="Helical" evidence="6">
    <location>
        <begin position="340"/>
        <end position="361"/>
    </location>
</feature>
<keyword evidence="3 6" id="KW-1133">Transmembrane helix</keyword>
<sequence>MTERTIEVEAIPRKDHAGEEDEHSEVMCLNPVIQGAALGPRWAHGTQIHFARMDFVEVRTPRSDIEGASGTEQPSSPCMVLEEPPHHKGLLSAVQGTSRTLWEDLCLRIRDLSSCRPILSSGVSKWPGTWSTQASSYVVTSVRFYAANLPVLQKEFLAGIAVALLQVPETVAFSYVAGVDPLVGLYATAFLGILVGALGGTDGIVAGTAGALAVVMPQLTSSTGALADLSYDERIQHLFMAIIFTGIFQLAFGFFGLTKYMSMMPNTAMIGFLNGLSIVMFWTQFTTFQECRDPHMAFRECLRNEELKWMSMSHPSTWTTIAIVVLTMFIMHFFPKVPDLGAVIPPTLVVAVVGVGIEFGINRPLLHAPSRTIGEITPLSGGGFPSLHWPTLGPSPHWGPVLSTGASLAVVGIFESLLTLQVVCELTKRKVSTAICTQETLAQGLGNMICGFFGCLGGASMIGQSTCNVLNGARGRVSAVIGGFTMLAIVLGASPAVEKVPVACLTGIMFIIVIHTFYWPTFRLLLRLQLVDCLGILLTTALAATINLAVAVAAGIVWHALVHAWQHSHLLSHVVVMEGDVKVYGFQGTFLFSSAAAFRDCFAIADDPDQVVVDFDRCLVVDFSAVAAVRQVAMRYREAGKQLIVRHLNPPSMREFSKDMQWTVVPEWPHLPRSS</sequence>
<dbReference type="AlphaFoldDB" id="A0A6G0XS85"/>
<evidence type="ECO:0000256" key="5">
    <source>
        <dbReference type="SAM" id="MobiDB-lite"/>
    </source>
</evidence>
<comment type="subcellular location">
    <subcellularLocation>
        <location evidence="1">Membrane</location>
        <topology evidence="1">Multi-pass membrane protein</topology>
    </subcellularLocation>
</comment>
<evidence type="ECO:0000313" key="9">
    <source>
        <dbReference type="Proteomes" id="UP000481153"/>
    </source>
</evidence>
<protein>
    <recommendedName>
        <fullName evidence="7">STAS domain-containing protein</fullName>
    </recommendedName>
</protein>
<feature type="region of interest" description="Disordered" evidence="5">
    <location>
        <begin position="1"/>
        <end position="23"/>
    </location>
</feature>
<keyword evidence="9" id="KW-1185">Reference proteome</keyword>
<organism evidence="8 9">
    <name type="scientific">Aphanomyces euteiches</name>
    <dbReference type="NCBI Taxonomy" id="100861"/>
    <lineage>
        <taxon>Eukaryota</taxon>
        <taxon>Sar</taxon>
        <taxon>Stramenopiles</taxon>
        <taxon>Oomycota</taxon>
        <taxon>Saprolegniomycetes</taxon>
        <taxon>Saprolegniales</taxon>
        <taxon>Verrucalvaceae</taxon>
        <taxon>Aphanomyces</taxon>
    </lineage>
</organism>